<feature type="compositionally biased region" description="Polar residues" evidence="1">
    <location>
        <begin position="59"/>
        <end position="71"/>
    </location>
</feature>
<protein>
    <submittedName>
        <fullName evidence="3">Uncharacterized protein</fullName>
    </submittedName>
</protein>
<reference evidence="3" key="1">
    <citation type="submission" date="2019-08" db="EMBL/GenBank/DDBJ databases">
        <authorList>
            <person name="Kucharzyk K."/>
            <person name="Murdoch R.W."/>
            <person name="Higgins S."/>
            <person name="Loffler F."/>
        </authorList>
    </citation>
    <scope>NUCLEOTIDE SEQUENCE</scope>
</reference>
<proteinExistence type="predicted"/>
<keyword evidence="2" id="KW-1133">Transmembrane helix</keyword>
<evidence type="ECO:0000313" key="3">
    <source>
        <dbReference type="EMBL" id="MPN07603.1"/>
    </source>
</evidence>
<evidence type="ECO:0000256" key="2">
    <source>
        <dbReference type="SAM" id="Phobius"/>
    </source>
</evidence>
<feature type="region of interest" description="Disordered" evidence="1">
    <location>
        <begin position="57"/>
        <end position="77"/>
    </location>
</feature>
<gene>
    <name evidence="3" type="ORF">SDC9_154874</name>
</gene>
<accession>A0A645F4W8</accession>
<feature type="transmembrane region" description="Helical" evidence="2">
    <location>
        <begin position="32"/>
        <end position="49"/>
    </location>
</feature>
<keyword evidence="2" id="KW-0472">Membrane</keyword>
<feature type="transmembrane region" description="Helical" evidence="2">
    <location>
        <begin position="7"/>
        <end position="26"/>
    </location>
</feature>
<keyword evidence="2" id="KW-0812">Transmembrane</keyword>
<evidence type="ECO:0000256" key="1">
    <source>
        <dbReference type="SAM" id="MobiDB-lite"/>
    </source>
</evidence>
<organism evidence="3">
    <name type="scientific">bioreactor metagenome</name>
    <dbReference type="NCBI Taxonomy" id="1076179"/>
    <lineage>
        <taxon>unclassified sequences</taxon>
        <taxon>metagenomes</taxon>
        <taxon>ecological metagenomes</taxon>
    </lineage>
</organism>
<comment type="caution">
    <text evidence="3">The sequence shown here is derived from an EMBL/GenBank/DDBJ whole genome shotgun (WGS) entry which is preliminary data.</text>
</comment>
<sequence length="77" mass="8532">MLKRHHATSYAAVIGFVLGSVGLVIPNLAQEFTWACPVFFLLGLGLSLLEQRFKEKLSDQNSKPENTTTQVVEAIKE</sequence>
<dbReference type="AlphaFoldDB" id="A0A645F4W8"/>
<name>A0A645F4W8_9ZZZZ</name>
<dbReference type="EMBL" id="VSSQ01053590">
    <property type="protein sequence ID" value="MPN07603.1"/>
    <property type="molecule type" value="Genomic_DNA"/>
</dbReference>